<organism evidence="1 2">
    <name type="scientific">Streptomyces griseoloalbus</name>
    <dbReference type="NCBI Taxonomy" id="67303"/>
    <lineage>
        <taxon>Bacteria</taxon>
        <taxon>Bacillati</taxon>
        <taxon>Actinomycetota</taxon>
        <taxon>Actinomycetes</taxon>
        <taxon>Kitasatosporales</taxon>
        <taxon>Streptomycetaceae</taxon>
        <taxon>Streptomyces</taxon>
    </lineage>
</organism>
<accession>A0A7W8BN55</accession>
<protein>
    <submittedName>
        <fullName evidence="1">Uncharacterized protein</fullName>
    </submittedName>
</protein>
<comment type="caution">
    <text evidence="1">The sequence shown here is derived from an EMBL/GenBank/DDBJ whole genome shotgun (WGS) entry which is preliminary data.</text>
</comment>
<evidence type="ECO:0000313" key="1">
    <source>
        <dbReference type="EMBL" id="MBB5124978.1"/>
    </source>
</evidence>
<dbReference type="EMBL" id="JACHJE010000003">
    <property type="protein sequence ID" value="MBB5124978.1"/>
    <property type="molecule type" value="Genomic_DNA"/>
</dbReference>
<keyword evidence="2" id="KW-1185">Reference proteome</keyword>
<name>A0A7W8BN55_9ACTN</name>
<dbReference type="AlphaFoldDB" id="A0A7W8BN55"/>
<dbReference type="Proteomes" id="UP000568022">
    <property type="component" value="Unassembled WGS sequence"/>
</dbReference>
<proteinExistence type="predicted"/>
<gene>
    <name evidence="1" type="ORF">FHS32_001710</name>
</gene>
<evidence type="ECO:0000313" key="2">
    <source>
        <dbReference type="Proteomes" id="UP000568022"/>
    </source>
</evidence>
<sequence>MPAVPTVSALLATADDLLAEPPGDGGPLTPAGRDRGAAYALRIALETAVDAALAAEETGLGELRSMRAKLLCLHHYAGPARARRAHALWNRLSAACKYHHDELGPSHAQVRAWRAAVGTLVTELAASGAVVEFPQQKANESLLRKEAPTC</sequence>
<reference evidence="1 2" key="1">
    <citation type="submission" date="2020-08" db="EMBL/GenBank/DDBJ databases">
        <title>Genomic Encyclopedia of Type Strains, Phase III (KMG-III): the genomes of soil and plant-associated and newly described type strains.</title>
        <authorList>
            <person name="Whitman W."/>
        </authorList>
    </citation>
    <scope>NUCLEOTIDE SEQUENCE [LARGE SCALE GENOMIC DNA]</scope>
    <source>
        <strain evidence="1 2">CECT 3226</strain>
    </source>
</reference>